<evidence type="ECO:0000259" key="6">
    <source>
        <dbReference type="Pfam" id="PF02953"/>
    </source>
</evidence>
<accession>A0ABR4NE17</accession>
<comment type="subcellular location">
    <subcellularLocation>
        <location evidence="5">Mitochondrion inner membrane</location>
        <topology evidence="5">Peripheral membrane protein</topology>
        <orientation evidence="5">Intermembrane side</orientation>
    </subcellularLocation>
</comment>
<comment type="similarity">
    <text evidence="1 5">Belongs to the small Tim family.</text>
</comment>
<evidence type="ECO:0000313" key="7">
    <source>
        <dbReference type="EMBL" id="KAL2917701.1"/>
    </source>
</evidence>
<keyword evidence="2 5" id="KW-0999">Mitochondrion inner membrane</keyword>
<keyword evidence="5" id="KW-0143">Chaperone</keyword>
<keyword evidence="4 5" id="KW-0811">Translocation</keyword>
<evidence type="ECO:0000256" key="2">
    <source>
        <dbReference type="ARBA" id="ARBA00022792"/>
    </source>
</evidence>
<organism evidence="7 8">
    <name type="scientific">Polyrhizophydium stewartii</name>
    <dbReference type="NCBI Taxonomy" id="2732419"/>
    <lineage>
        <taxon>Eukaryota</taxon>
        <taxon>Fungi</taxon>
        <taxon>Fungi incertae sedis</taxon>
        <taxon>Chytridiomycota</taxon>
        <taxon>Chytridiomycota incertae sedis</taxon>
        <taxon>Chytridiomycetes</taxon>
        <taxon>Rhizophydiales</taxon>
        <taxon>Rhizophydiales incertae sedis</taxon>
        <taxon>Polyrhizophydium</taxon>
    </lineage>
</organism>
<dbReference type="Pfam" id="PF02953">
    <property type="entry name" value="zf-Tim10_DDP"/>
    <property type="match status" value="1"/>
</dbReference>
<reference evidence="7 8" key="1">
    <citation type="submission" date="2023-09" db="EMBL/GenBank/DDBJ databases">
        <title>Pangenome analysis of Batrachochytrium dendrobatidis and related Chytrids.</title>
        <authorList>
            <person name="Yacoub M.N."/>
            <person name="Stajich J.E."/>
            <person name="James T.Y."/>
        </authorList>
    </citation>
    <scope>NUCLEOTIDE SEQUENCE [LARGE SCALE GENOMIC DNA]</scope>
    <source>
        <strain evidence="7 8">JEL0888</strain>
    </source>
</reference>
<keyword evidence="8" id="KW-1185">Reference proteome</keyword>
<keyword evidence="5" id="KW-0496">Mitochondrion</keyword>
<evidence type="ECO:0000256" key="3">
    <source>
        <dbReference type="ARBA" id="ARBA00022927"/>
    </source>
</evidence>
<dbReference type="EMBL" id="JADGIZ020000009">
    <property type="protein sequence ID" value="KAL2917701.1"/>
    <property type="molecule type" value="Genomic_DNA"/>
</dbReference>
<dbReference type="Proteomes" id="UP001527925">
    <property type="component" value="Unassembled WGS sequence"/>
</dbReference>
<comment type="function">
    <text evidence="5">Mitochondrial intermembrane chaperone that participates in the import and insertion of some multi-pass transmembrane proteins into the mitochondrial inner membrane. Also required for the transfer of beta-barrel precursors from the TOM complex to the sorting and assembly machinery (SAM complex) of the outer membrane. Acts as a chaperone-like protein that protects the hydrophobic precursors from aggregation and guide them through the mitochondrial intermembrane space.</text>
</comment>
<feature type="domain" description="Tim10-like" evidence="6">
    <location>
        <begin position="26"/>
        <end position="87"/>
    </location>
</feature>
<evidence type="ECO:0000256" key="5">
    <source>
        <dbReference type="RuleBase" id="RU367043"/>
    </source>
</evidence>
<evidence type="ECO:0000313" key="8">
    <source>
        <dbReference type="Proteomes" id="UP001527925"/>
    </source>
</evidence>
<dbReference type="InterPro" id="IPR035427">
    <property type="entry name" value="Tim10-like_dom_sf"/>
</dbReference>
<comment type="caution">
    <text evidence="7">The sequence shown here is derived from an EMBL/GenBank/DDBJ whole genome shotgun (WGS) entry which is preliminary data.</text>
</comment>
<dbReference type="InterPro" id="IPR004217">
    <property type="entry name" value="Tim10-like"/>
</dbReference>
<keyword evidence="3 5" id="KW-0653">Protein transport</keyword>
<comment type="subunit">
    <text evidence="5">Heterohexamer.</text>
</comment>
<comment type="domain">
    <text evidence="5">The twin CX3C motif contains 4 conserved Cys residues that form 2 disulfide bonds in the mitochondrial intermembrane space.</text>
</comment>
<keyword evidence="5" id="KW-0813">Transport</keyword>
<keyword evidence="5" id="KW-1015">Disulfide bond</keyword>
<keyword evidence="2 5" id="KW-0472">Membrane</keyword>
<name>A0ABR4NE17_9FUNG</name>
<gene>
    <name evidence="7" type="primary">TIM8</name>
    <name evidence="7" type="ORF">HK105_202574</name>
</gene>
<protein>
    <recommendedName>
        <fullName evidence="5">Mitochondrial import inner membrane translocase subunit</fullName>
    </recommendedName>
</protein>
<dbReference type="Gene3D" id="1.10.287.810">
    <property type="entry name" value="Mitochondrial import inner membrane translocase subunit tim13 like domains"/>
    <property type="match status" value="1"/>
</dbReference>
<evidence type="ECO:0000256" key="4">
    <source>
        <dbReference type="ARBA" id="ARBA00023010"/>
    </source>
</evidence>
<dbReference type="SUPFAM" id="SSF144122">
    <property type="entry name" value="Tim10-like"/>
    <property type="match status" value="1"/>
</dbReference>
<sequence length="92" mass="10488">MDSKLASAISGLDAKLDAKSSAELAKFIEMEEQRATFQAQVHEYTDLCWDKCITKIRPQLDNSDRVCLVNCVERFIDTTFLLMRTLGEDARK</sequence>
<proteinExistence type="inferred from homology"/>
<evidence type="ECO:0000256" key="1">
    <source>
        <dbReference type="ARBA" id="ARBA00006720"/>
    </source>
</evidence>